<dbReference type="SUPFAM" id="SSF101546">
    <property type="entry name" value="ASF1-like"/>
    <property type="match status" value="1"/>
</dbReference>
<sequence>MQNKNVLLKRVTLENKAGLLEDGFVVDFSLNVLENLENVHWKITYVVDMANTKQSVVLGQSEVMNYSPSEETTFKYQIDRINLDGVSPMLLNNVAVIVVALVDQKDEELFKCSMVVQAERNEQDGKIYRTIFNPTE</sequence>
<protein>
    <submittedName>
        <fullName evidence="1">Uncharacterized protein</fullName>
    </submittedName>
</protein>
<dbReference type="InParanoid" id="D2VU06"/>
<dbReference type="Proteomes" id="UP000006671">
    <property type="component" value="Unassembled WGS sequence"/>
</dbReference>
<dbReference type="AlphaFoldDB" id="D2VU06"/>
<organism evidence="2">
    <name type="scientific">Naegleria gruberi</name>
    <name type="common">Amoeba</name>
    <dbReference type="NCBI Taxonomy" id="5762"/>
    <lineage>
        <taxon>Eukaryota</taxon>
        <taxon>Discoba</taxon>
        <taxon>Heterolobosea</taxon>
        <taxon>Tetramitia</taxon>
        <taxon>Eutetramitia</taxon>
        <taxon>Vahlkampfiidae</taxon>
        <taxon>Naegleria</taxon>
    </lineage>
</organism>
<dbReference type="OrthoDB" id="10480331at2759"/>
<dbReference type="GO" id="GO:0006325">
    <property type="term" value="P:chromatin organization"/>
    <property type="evidence" value="ECO:0007669"/>
    <property type="project" value="InterPro"/>
</dbReference>
<dbReference type="Gene3D" id="2.60.40.1490">
    <property type="entry name" value="Histone chaperone ASF1-like"/>
    <property type="match status" value="1"/>
</dbReference>
<evidence type="ECO:0000313" key="2">
    <source>
        <dbReference type="Proteomes" id="UP000006671"/>
    </source>
</evidence>
<dbReference type="eggNOG" id="ENOG502SDPW">
    <property type="taxonomic scope" value="Eukaryota"/>
</dbReference>
<dbReference type="InterPro" id="IPR036747">
    <property type="entry name" value="ASF1-like_sf"/>
</dbReference>
<accession>D2VU06</accession>
<dbReference type="GO" id="GO:0005634">
    <property type="term" value="C:nucleus"/>
    <property type="evidence" value="ECO:0007669"/>
    <property type="project" value="InterPro"/>
</dbReference>
<name>D2VU06_NAEGR</name>
<dbReference type="RefSeq" id="XP_002672557.1">
    <property type="nucleotide sequence ID" value="XM_002672511.1"/>
</dbReference>
<dbReference type="KEGG" id="ngr:NAEGRDRAFT_81223"/>
<dbReference type="OMA" id="DAQHIIR"/>
<reference evidence="1 2" key="1">
    <citation type="journal article" date="2010" name="Cell">
        <title>The genome of Naegleria gruberi illuminates early eukaryotic versatility.</title>
        <authorList>
            <person name="Fritz-Laylin L.K."/>
            <person name="Prochnik S.E."/>
            <person name="Ginger M.L."/>
            <person name="Dacks J.B."/>
            <person name="Carpenter M.L."/>
            <person name="Field M.C."/>
            <person name="Kuo A."/>
            <person name="Paredez A."/>
            <person name="Chapman J."/>
            <person name="Pham J."/>
            <person name="Shu S."/>
            <person name="Neupane R."/>
            <person name="Cipriano M."/>
            <person name="Mancuso J."/>
            <person name="Tu H."/>
            <person name="Salamov A."/>
            <person name="Lindquist E."/>
            <person name="Shapiro H."/>
            <person name="Lucas S."/>
            <person name="Grigoriev I.V."/>
            <person name="Cande W.Z."/>
            <person name="Fulton C."/>
            <person name="Rokhsar D.S."/>
            <person name="Dawson S.C."/>
        </authorList>
    </citation>
    <scope>NUCLEOTIDE SEQUENCE [LARGE SCALE GENOMIC DNA]</scope>
    <source>
        <strain evidence="1 2">NEG-M</strain>
    </source>
</reference>
<dbReference type="EMBL" id="GG738897">
    <property type="protein sequence ID" value="EFC39813.1"/>
    <property type="molecule type" value="Genomic_DNA"/>
</dbReference>
<dbReference type="GeneID" id="8860846"/>
<keyword evidence="2" id="KW-1185">Reference proteome</keyword>
<dbReference type="VEuPathDB" id="AmoebaDB:NAEGRDRAFT_81223"/>
<evidence type="ECO:0000313" key="1">
    <source>
        <dbReference type="EMBL" id="EFC39813.1"/>
    </source>
</evidence>
<gene>
    <name evidence="1" type="ORF">NAEGRDRAFT_81223</name>
</gene>
<proteinExistence type="predicted"/>